<keyword evidence="5 8" id="KW-0687">Ribonucleoprotein</keyword>
<keyword evidence="3 8" id="KW-0694">RNA-binding</keyword>
<evidence type="ECO:0000256" key="1">
    <source>
        <dbReference type="ARBA" id="ARBA00009512"/>
    </source>
</evidence>
<dbReference type="InterPro" id="IPR014717">
    <property type="entry name" value="Transl_elong_EF1B/ribsomal_bS6"/>
</dbReference>
<dbReference type="PANTHER" id="PTHR21011:SF1">
    <property type="entry name" value="SMALL RIBOSOMAL SUBUNIT PROTEIN BS6M"/>
    <property type="match status" value="1"/>
</dbReference>
<evidence type="ECO:0000313" key="10">
    <source>
        <dbReference type="EMBL" id="WBE25126.1"/>
    </source>
</evidence>
<dbReference type="InterPro" id="IPR000529">
    <property type="entry name" value="Ribosomal_bS6"/>
</dbReference>
<evidence type="ECO:0000256" key="7">
    <source>
        <dbReference type="ARBA" id="ARBA00035294"/>
    </source>
</evidence>
<evidence type="ECO:0000256" key="6">
    <source>
        <dbReference type="ARBA" id="ARBA00035104"/>
    </source>
</evidence>
<dbReference type="FunFam" id="3.30.70.60:FF:000003">
    <property type="entry name" value="30S ribosomal protein S6"/>
    <property type="match status" value="1"/>
</dbReference>
<sequence length="143" mass="16825">MRHYEIVFLVHPDQSEQVGGMVERYTKLIEEDGGKVHRQEDWGRRQLAYAIDDIHKAHYILLNVECSSKALAELEDSFRYNDAVLRNLIIRRDEAVTEQSEMLKAEENRSERRERRERPETAESTDEEDGDDDSDNDDNEVDE</sequence>
<feature type="compositionally biased region" description="Basic and acidic residues" evidence="9">
    <location>
        <begin position="96"/>
        <end position="121"/>
    </location>
</feature>
<keyword evidence="4 8" id="KW-0689">Ribosomal protein</keyword>
<dbReference type="GO" id="GO:0070181">
    <property type="term" value="F:small ribosomal subunit rRNA binding"/>
    <property type="evidence" value="ECO:0007669"/>
    <property type="project" value="TreeGrafter"/>
</dbReference>
<evidence type="ECO:0000256" key="5">
    <source>
        <dbReference type="ARBA" id="ARBA00023274"/>
    </source>
</evidence>
<dbReference type="KEGG" id="dce:O6P33_12350"/>
<organism evidence="10 11">
    <name type="scientific">Denitrificimonas caeni</name>
    <dbReference type="NCBI Taxonomy" id="521720"/>
    <lineage>
        <taxon>Bacteria</taxon>
        <taxon>Pseudomonadati</taxon>
        <taxon>Pseudomonadota</taxon>
        <taxon>Gammaproteobacteria</taxon>
        <taxon>Pseudomonadales</taxon>
        <taxon>Pseudomonadaceae</taxon>
        <taxon>Denitrificimonas</taxon>
    </lineage>
</organism>
<feature type="region of interest" description="Disordered" evidence="9">
    <location>
        <begin position="96"/>
        <end position="143"/>
    </location>
</feature>
<dbReference type="Proteomes" id="UP001212189">
    <property type="component" value="Chromosome"/>
</dbReference>
<dbReference type="InterPro" id="IPR020814">
    <property type="entry name" value="Ribosomal_S6_plastid/chlpt"/>
</dbReference>
<dbReference type="EMBL" id="CP114976">
    <property type="protein sequence ID" value="WBE25126.1"/>
    <property type="molecule type" value="Genomic_DNA"/>
</dbReference>
<proteinExistence type="inferred from homology"/>
<dbReference type="InterPro" id="IPR035980">
    <property type="entry name" value="Ribosomal_bS6_sf"/>
</dbReference>
<accession>A0AAE9VUI2</accession>
<dbReference type="CDD" id="cd00473">
    <property type="entry name" value="bS6"/>
    <property type="match status" value="1"/>
</dbReference>
<dbReference type="GO" id="GO:0003735">
    <property type="term" value="F:structural constituent of ribosome"/>
    <property type="evidence" value="ECO:0007669"/>
    <property type="project" value="InterPro"/>
</dbReference>
<dbReference type="GO" id="GO:0006412">
    <property type="term" value="P:translation"/>
    <property type="evidence" value="ECO:0007669"/>
    <property type="project" value="UniProtKB-UniRule"/>
</dbReference>
<evidence type="ECO:0000313" key="11">
    <source>
        <dbReference type="Proteomes" id="UP001212189"/>
    </source>
</evidence>
<evidence type="ECO:0000256" key="8">
    <source>
        <dbReference type="HAMAP-Rule" id="MF_00360"/>
    </source>
</evidence>
<name>A0AAE9VUI2_9GAMM</name>
<comment type="similarity">
    <text evidence="1 8">Belongs to the bacterial ribosomal protein bS6 family.</text>
</comment>
<dbReference type="Gene3D" id="3.30.70.60">
    <property type="match status" value="1"/>
</dbReference>
<dbReference type="PANTHER" id="PTHR21011">
    <property type="entry name" value="MITOCHONDRIAL 28S RIBOSOMAL PROTEIN S6"/>
    <property type="match status" value="1"/>
</dbReference>
<dbReference type="Pfam" id="PF01250">
    <property type="entry name" value="Ribosomal_S6"/>
    <property type="match status" value="1"/>
</dbReference>
<evidence type="ECO:0000256" key="9">
    <source>
        <dbReference type="SAM" id="MobiDB-lite"/>
    </source>
</evidence>
<dbReference type="AlphaFoldDB" id="A0AAE9VUI2"/>
<dbReference type="NCBIfam" id="TIGR00166">
    <property type="entry name" value="S6"/>
    <property type="match status" value="1"/>
</dbReference>
<dbReference type="GO" id="GO:0022627">
    <property type="term" value="C:cytosolic small ribosomal subunit"/>
    <property type="evidence" value="ECO:0007669"/>
    <property type="project" value="TreeGrafter"/>
</dbReference>
<comment type="function">
    <text evidence="6 8">Binds together with bS18 to 16S ribosomal RNA.</text>
</comment>
<keyword evidence="2 8" id="KW-0699">rRNA-binding</keyword>
<evidence type="ECO:0000256" key="3">
    <source>
        <dbReference type="ARBA" id="ARBA00022884"/>
    </source>
</evidence>
<protein>
    <recommendedName>
        <fullName evidence="7 8">Small ribosomal subunit protein bS6</fullName>
    </recommendedName>
</protein>
<evidence type="ECO:0000256" key="4">
    <source>
        <dbReference type="ARBA" id="ARBA00022980"/>
    </source>
</evidence>
<dbReference type="RefSeq" id="WP_269818071.1">
    <property type="nucleotide sequence ID" value="NZ_CP114976.1"/>
</dbReference>
<dbReference type="SUPFAM" id="SSF54995">
    <property type="entry name" value="Ribosomal protein S6"/>
    <property type="match status" value="1"/>
</dbReference>
<reference evidence="10 11" key="1">
    <citation type="submission" date="2022-12" db="EMBL/GenBank/DDBJ databases">
        <title>Coexistence and Characterization of a Novel Tigecycline Resistance gene tet(X) variant and blaNDM-1 in a Pseudomonas caeni Isolate of Chicken Origin.</title>
        <authorList>
            <person name="Lu X."/>
            <person name="Zhang L."/>
            <person name="Li R."/>
            <person name="Wang Z."/>
        </authorList>
    </citation>
    <scope>NUCLEOTIDE SEQUENCE [LARGE SCALE GENOMIC DNA]</scope>
    <source>
        <strain evidence="10 11">CE14</strain>
    </source>
</reference>
<feature type="compositionally biased region" description="Acidic residues" evidence="9">
    <location>
        <begin position="123"/>
        <end position="143"/>
    </location>
</feature>
<evidence type="ECO:0000256" key="2">
    <source>
        <dbReference type="ARBA" id="ARBA00022730"/>
    </source>
</evidence>
<gene>
    <name evidence="8 10" type="primary">rpsF</name>
    <name evidence="10" type="ORF">O6P33_12350</name>
</gene>
<keyword evidence="11" id="KW-1185">Reference proteome</keyword>
<dbReference type="HAMAP" id="MF_00360">
    <property type="entry name" value="Ribosomal_bS6"/>
    <property type="match status" value="1"/>
</dbReference>